<dbReference type="InterPro" id="IPR003594">
    <property type="entry name" value="HATPase_dom"/>
</dbReference>
<keyword evidence="6 11" id="KW-0418">Kinase</keyword>
<evidence type="ECO:0000256" key="8">
    <source>
        <dbReference type="SAM" id="Phobius"/>
    </source>
</evidence>
<dbReference type="PROSITE" id="PS50109">
    <property type="entry name" value="HIS_KIN"/>
    <property type="match status" value="1"/>
</dbReference>
<evidence type="ECO:0000256" key="2">
    <source>
        <dbReference type="ARBA" id="ARBA00004141"/>
    </source>
</evidence>
<dbReference type="InterPro" id="IPR036097">
    <property type="entry name" value="HisK_dim/P_sf"/>
</dbReference>
<evidence type="ECO:0000256" key="3">
    <source>
        <dbReference type="ARBA" id="ARBA00012438"/>
    </source>
</evidence>
<dbReference type="Gene3D" id="3.30.565.10">
    <property type="entry name" value="Histidine kinase-like ATPase, C-terminal domain"/>
    <property type="match status" value="1"/>
</dbReference>
<accession>A0AAP4PWJ7</accession>
<feature type="transmembrane region" description="Helical" evidence="8">
    <location>
        <begin position="161"/>
        <end position="181"/>
    </location>
</feature>
<dbReference type="SUPFAM" id="SSF158472">
    <property type="entry name" value="HAMP domain-like"/>
    <property type="match status" value="1"/>
</dbReference>
<feature type="domain" description="HAMP" evidence="10">
    <location>
        <begin position="185"/>
        <end position="234"/>
    </location>
</feature>
<dbReference type="AlphaFoldDB" id="A0AAP4PWJ7"/>
<dbReference type="InterPro" id="IPR050398">
    <property type="entry name" value="HssS/ArlS-like"/>
</dbReference>
<keyword evidence="4" id="KW-0597">Phosphoprotein</keyword>
<feature type="domain" description="Histidine kinase" evidence="9">
    <location>
        <begin position="242"/>
        <end position="433"/>
    </location>
</feature>
<evidence type="ECO:0000256" key="6">
    <source>
        <dbReference type="ARBA" id="ARBA00022777"/>
    </source>
</evidence>
<comment type="caution">
    <text evidence="11">The sequence shown here is derived from an EMBL/GenBank/DDBJ whole genome shotgun (WGS) entry which is preliminary data.</text>
</comment>
<evidence type="ECO:0000313" key="12">
    <source>
        <dbReference type="Proteomes" id="UP001171508"/>
    </source>
</evidence>
<sequence length="433" mass="51539">MFFQIRLFFISIFLLINTLIILQFLVDNNAYKILEMKRYISTIKTLEELHRKPDVSNDEINERIAVFDMKLADISFEKLLKSDYKKIKIDKDAPIDIYILNDVKYVHFNPNEDFKKIPPPPILPLQNQRLDEFGESIFFKLRPKPFEILLIDELNEKDFKYFWLVVLFSIDVLLLWFFMFIEKKLKPLISLKKDMKNLSNGNLQISTKTDGKDEISQVAKEFDIALKQLKELRDSRNLFLRNIMHEFKTPITKGRLITDIYEDSERKFILIRVFQRLEYLLSEFAKIEELTSGKITLDKRKYYVVDLIEQAFDILLLEEDVIEVEYSHELKIEVDFELFSIALKNLIDNAIKYKTEQKPKIIINENSIQIINKGKELSKDIKEYFKPFNHDYETATSGLGLGLYISNNIIKIHKFELNYIYEDGYHNFFIKII</sequence>
<dbReference type="Proteomes" id="UP001171508">
    <property type="component" value="Unassembled WGS sequence"/>
</dbReference>
<dbReference type="Pfam" id="PF02518">
    <property type="entry name" value="HATPase_c"/>
    <property type="match status" value="1"/>
</dbReference>
<comment type="catalytic activity">
    <reaction evidence="1">
        <text>ATP + protein L-histidine = ADP + protein N-phospho-L-histidine.</text>
        <dbReference type="EC" id="2.7.13.3"/>
    </reaction>
</comment>
<dbReference type="InterPro" id="IPR047994">
    <property type="entry name" value="ArsS-like"/>
</dbReference>
<reference evidence="11" key="2">
    <citation type="submission" date="2023-01" db="EMBL/GenBank/DDBJ databases">
        <authorList>
            <person name="Uljanovas D."/>
        </authorList>
    </citation>
    <scope>NUCLEOTIDE SEQUENCE</scope>
    <source>
        <strain evidence="11">H19</strain>
    </source>
</reference>
<comment type="subcellular location">
    <subcellularLocation>
        <location evidence="2">Membrane</location>
        <topology evidence="2">Multi-pass membrane protein</topology>
    </subcellularLocation>
</comment>
<dbReference type="InterPro" id="IPR003660">
    <property type="entry name" value="HAMP_dom"/>
</dbReference>
<dbReference type="EMBL" id="JAQJJM010000002">
    <property type="protein sequence ID" value="MDN5131303.1"/>
    <property type="molecule type" value="Genomic_DNA"/>
</dbReference>
<dbReference type="PANTHER" id="PTHR45528">
    <property type="entry name" value="SENSOR HISTIDINE KINASE CPXA"/>
    <property type="match status" value="1"/>
</dbReference>
<dbReference type="NCBIfam" id="NF038389">
    <property type="entry name" value="ArsS_fam_HK"/>
    <property type="match status" value="1"/>
</dbReference>
<dbReference type="PANTHER" id="PTHR45528:SF12">
    <property type="entry name" value="SENSOR HISTIDINE KINASE ARSS"/>
    <property type="match status" value="1"/>
</dbReference>
<feature type="transmembrane region" description="Helical" evidence="8">
    <location>
        <begin position="7"/>
        <end position="26"/>
    </location>
</feature>
<name>A0AAP4PWJ7_9BACT</name>
<dbReference type="Gene3D" id="6.10.340.10">
    <property type="match status" value="1"/>
</dbReference>
<keyword evidence="8" id="KW-0812">Transmembrane</keyword>
<reference evidence="11" key="1">
    <citation type="journal article" date="2023" name="Microorganisms">
        <title>Genomic Characterization of Arcobacter butzleri Strains Isolated from Various Sources in Lithuania.</title>
        <authorList>
            <person name="Uljanovas D."/>
            <person name="Golz G."/>
            <person name="Fleischmann S."/>
            <person name="Kudirkiene E."/>
            <person name="Kasetiene N."/>
            <person name="Grineviciene A."/>
            <person name="Tamuleviciene E."/>
            <person name="Aksomaitiene J."/>
            <person name="Alter T."/>
            <person name="Malakauskas M."/>
        </authorList>
    </citation>
    <scope>NUCLEOTIDE SEQUENCE</scope>
    <source>
        <strain evidence="11">H19</strain>
    </source>
</reference>
<keyword evidence="7 8" id="KW-0472">Membrane</keyword>
<dbReference type="SUPFAM" id="SSF55874">
    <property type="entry name" value="ATPase domain of HSP90 chaperone/DNA topoisomerase II/histidine kinase"/>
    <property type="match status" value="1"/>
</dbReference>
<dbReference type="GO" id="GO:0000155">
    <property type="term" value="F:phosphorelay sensor kinase activity"/>
    <property type="evidence" value="ECO:0007669"/>
    <property type="project" value="InterPro"/>
</dbReference>
<dbReference type="InterPro" id="IPR036890">
    <property type="entry name" value="HATPase_C_sf"/>
</dbReference>
<evidence type="ECO:0000313" key="11">
    <source>
        <dbReference type="EMBL" id="MDN5131303.1"/>
    </source>
</evidence>
<organism evidence="11 12">
    <name type="scientific">Aliarcobacter butzleri</name>
    <dbReference type="NCBI Taxonomy" id="28197"/>
    <lineage>
        <taxon>Bacteria</taxon>
        <taxon>Pseudomonadati</taxon>
        <taxon>Campylobacterota</taxon>
        <taxon>Epsilonproteobacteria</taxon>
        <taxon>Campylobacterales</taxon>
        <taxon>Arcobacteraceae</taxon>
        <taxon>Aliarcobacter</taxon>
    </lineage>
</organism>
<dbReference type="InterPro" id="IPR005467">
    <property type="entry name" value="His_kinase_dom"/>
</dbReference>
<dbReference type="EC" id="2.7.13.3" evidence="3"/>
<dbReference type="GO" id="GO:0016020">
    <property type="term" value="C:membrane"/>
    <property type="evidence" value="ECO:0007669"/>
    <property type="project" value="UniProtKB-SubCell"/>
</dbReference>
<dbReference type="PROSITE" id="PS50885">
    <property type="entry name" value="HAMP"/>
    <property type="match status" value="1"/>
</dbReference>
<dbReference type="SUPFAM" id="SSF47384">
    <property type="entry name" value="Homodimeric domain of signal transducing histidine kinase"/>
    <property type="match status" value="1"/>
</dbReference>
<evidence type="ECO:0000256" key="4">
    <source>
        <dbReference type="ARBA" id="ARBA00022553"/>
    </source>
</evidence>
<dbReference type="CDD" id="cd00075">
    <property type="entry name" value="HATPase"/>
    <property type="match status" value="1"/>
</dbReference>
<keyword evidence="8" id="KW-1133">Transmembrane helix</keyword>
<protein>
    <recommendedName>
        <fullName evidence="3">histidine kinase</fullName>
        <ecNumber evidence="3">2.7.13.3</ecNumber>
    </recommendedName>
</protein>
<evidence type="ECO:0000259" key="9">
    <source>
        <dbReference type="PROSITE" id="PS50109"/>
    </source>
</evidence>
<keyword evidence="5" id="KW-0808">Transferase</keyword>
<evidence type="ECO:0000256" key="7">
    <source>
        <dbReference type="ARBA" id="ARBA00023136"/>
    </source>
</evidence>
<evidence type="ECO:0000256" key="5">
    <source>
        <dbReference type="ARBA" id="ARBA00022679"/>
    </source>
</evidence>
<dbReference type="RefSeq" id="WP_301344002.1">
    <property type="nucleotide sequence ID" value="NZ_JABWGM010000001.1"/>
</dbReference>
<evidence type="ECO:0000256" key="1">
    <source>
        <dbReference type="ARBA" id="ARBA00000085"/>
    </source>
</evidence>
<evidence type="ECO:0000259" key="10">
    <source>
        <dbReference type="PROSITE" id="PS50885"/>
    </source>
</evidence>
<proteinExistence type="predicted"/>
<gene>
    <name evidence="11" type="ORF">PJV92_01065</name>
</gene>
<dbReference type="CDD" id="cd06225">
    <property type="entry name" value="HAMP"/>
    <property type="match status" value="1"/>
</dbReference>